<accession>A0A1V4I8E1</accession>
<dbReference type="Pfam" id="PF08281">
    <property type="entry name" value="Sigma70_r4_2"/>
    <property type="match status" value="1"/>
</dbReference>
<dbReference type="InterPro" id="IPR013249">
    <property type="entry name" value="RNA_pol_sigma70_r4_t2"/>
</dbReference>
<keyword evidence="8" id="KW-1185">Reference proteome</keyword>
<keyword evidence="3" id="KW-0731">Sigma factor</keyword>
<dbReference type="InterPro" id="IPR013324">
    <property type="entry name" value="RNA_pol_sigma_r3/r4-like"/>
</dbReference>
<dbReference type="AlphaFoldDB" id="A0A1V4I8E1"/>
<evidence type="ECO:0000256" key="4">
    <source>
        <dbReference type="ARBA" id="ARBA00023163"/>
    </source>
</evidence>
<dbReference type="STRING" id="29349.CLOTH_06560"/>
<evidence type="ECO:0000256" key="3">
    <source>
        <dbReference type="ARBA" id="ARBA00023082"/>
    </source>
</evidence>
<dbReference type="SUPFAM" id="SSF88659">
    <property type="entry name" value="Sigma3 and sigma4 domains of RNA polymerase sigma factors"/>
    <property type="match status" value="1"/>
</dbReference>
<dbReference type="Gene3D" id="1.10.1740.10">
    <property type="match status" value="1"/>
</dbReference>
<dbReference type="PANTHER" id="PTHR43133">
    <property type="entry name" value="RNA POLYMERASE ECF-TYPE SIGMA FACTO"/>
    <property type="match status" value="1"/>
</dbReference>
<evidence type="ECO:0000256" key="2">
    <source>
        <dbReference type="ARBA" id="ARBA00023015"/>
    </source>
</evidence>
<dbReference type="EMBL" id="MZGW01000002">
    <property type="protein sequence ID" value="OPJ56252.1"/>
    <property type="molecule type" value="Genomic_DNA"/>
</dbReference>
<dbReference type="InterPro" id="IPR013325">
    <property type="entry name" value="RNA_pol_sigma_r2"/>
</dbReference>
<name>A0A1V4I8E1_9FIRM</name>
<gene>
    <name evidence="7" type="primary">sigW</name>
    <name evidence="7" type="ORF">CLOTH_06560</name>
</gene>
<evidence type="ECO:0000259" key="5">
    <source>
        <dbReference type="Pfam" id="PF04542"/>
    </source>
</evidence>
<dbReference type="PANTHER" id="PTHR43133:SF60">
    <property type="entry name" value="RNA POLYMERASE SIGMA FACTOR SIGV"/>
    <property type="match status" value="1"/>
</dbReference>
<sequence>MLASIFKNRKDVPDTETLIDLYGNDVLRICMYYMKNKDDAEDAFQDVFVKIHKNKSQYEAKASIKTWITRIAINTCKDILKSSWNKKTTYLDGNISDELIYHDEVSLGDEVYEAIQSLSDIYKEVIFLKYYNDMTAKEISAITGASESAINSRILRAKTELRNILTQKGIDISG</sequence>
<evidence type="ECO:0000313" key="8">
    <source>
        <dbReference type="Proteomes" id="UP000190140"/>
    </source>
</evidence>
<comment type="caution">
    <text evidence="7">The sequence shown here is derived from an EMBL/GenBank/DDBJ whole genome shotgun (WGS) entry which is preliminary data.</text>
</comment>
<proteinExistence type="inferred from homology"/>
<evidence type="ECO:0000259" key="6">
    <source>
        <dbReference type="Pfam" id="PF08281"/>
    </source>
</evidence>
<organism evidence="7 8">
    <name type="scientific">Alkalithermobacter paradoxus</name>
    <dbReference type="NCBI Taxonomy" id="29349"/>
    <lineage>
        <taxon>Bacteria</taxon>
        <taxon>Bacillati</taxon>
        <taxon>Bacillota</taxon>
        <taxon>Clostridia</taxon>
        <taxon>Peptostreptococcales</taxon>
        <taxon>Tepidibacteraceae</taxon>
        <taxon>Alkalithermobacter</taxon>
    </lineage>
</organism>
<dbReference type="Proteomes" id="UP000190140">
    <property type="component" value="Unassembled WGS sequence"/>
</dbReference>
<dbReference type="InterPro" id="IPR039425">
    <property type="entry name" value="RNA_pol_sigma-70-like"/>
</dbReference>
<dbReference type="GO" id="GO:0016987">
    <property type="term" value="F:sigma factor activity"/>
    <property type="evidence" value="ECO:0007669"/>
    <property type="project" value="UniProtKB-KW"/>
</dbReference>
<reference evidence="7 8" key="1">
    <citation type="submission" date="2017-03" db="EMBL/GenBank/DDBJ databases">
        <title>Genome sequence of Clostridium thermoalcaliphilum DSM 7309.</title>
        <authorList>
            <person name="Poehlein A."/>
            <person name="Daniel R."/>
        </authorList>
    </citation>
    <scope>NUCLEOTIDE SEQUENCE [LARGE SCALE GENOMIC DNA]</scope>
    <source>
        <strain evidence="7 8">DSM 7309</strain>
    </source>
</reference>
<keyword evidence="2" id="KW-0805">Transcription regulation</keyword>
<dbReference type="SUPFAM" id="SSF88946">
    <property type="entry name" value="Sigma2 domain of RNA polymerase sigma factors"/>
    <property type="match status" value="1"/>
</dbReference>
<dbReference type="GO" id="GO:0003677">
    <property type="term" value="F:DNA binding"/>
    <property type="evidence" value="ECO:0007669"/>
    <property type="project" value="InterPro"/>
</dbReference>
<feature type="domain" description="RNA polymerase sigma-70 region 2" evidence="5">
    <location>
        <begin position="18"/>
        <end position="84"/>
    </location>
</feature>
<dbReference type="CDD" id="cd06171">
    <property type="entry name" value="Sigma70_r4"/>
    <property type="match status" value="1"/>
</dbReference>
<dbReference type="Gene3D" id="1.10.10.10">
    <property type="entry name" value="Winged helix-like DNA-binding domain superfamily/Winged helix DNA-binding domain"/>
    <property type="match status" value="1"/>
</dbReference>
<dbReference type="Pfam" id="PF04542">
    <property type="entry name" value="Sigma70_r2"/>
    <property type="match status" value="1"/>
</dbReference>
<comment type="similarity">
    <text evidence="1">Belongs to the sigma-70 factor family. ECF subfamily.</text>
</comment>
<evidence type="ECO:0000256" key="1">
    <source>
        <dbReference type="ARBA" id="ARBA00010641"/>
    </source>
</evidence>
<protein>
    <submittedName>
        <fullName evidence="7">ECF RNA polymerase sigma factor SigW</fullName>
    </submittedName>
</protein>
<feature type="domain" description="RNA polymerase sigma factor 70 region 4 type 2" evidence="6">
    <location>
        <begin position="110"/>
        <end position="161"/>
    </location>
</feature>
<dbReference type="GO" id="GO:0006352">
    <property type="term" value="P:DNA-templated transcription initiation"/>
    <property type="evidence" value="ECO:0007669"/>
    <property type="project" value="InterPro"/>
</dbReference>
<dbReference type="InterPro" id="IPR007627">
    <property type="entry name" value="RNA_pol_sigma70_r2"/>
</dbReference>
<dbReference type="InterPro" id="IPR014284">
    <property type="entry name" value="RNA_pol_sigma-70_dom"/>
</dbReference>
<keyword evidence="4" id="KW-0804">Transcription</keyword>
<dbReference type="InterPro" id="IPR036388">
    <property type="entry name" value="WH-like_DNA-bd_sf"/>
</dbReference>
<evidence type="ECO:0000313" key="7">
    <source>
        <dbReference type="EMBL" id="OPJ56252.1"/>
    </source>
</evidence>
<dbReference type="NCBIfam" id="TIGR02937">
    <property type="entry name" value="sigma70-ECF"/>
    <property type="match status" value="1"/>
</dbReference>